<evidence type="ECO:0000256" key="2">
    <source>
        <dbReference type="ARBA" id="ARBA00022692"/>
    </source>
</evidence>
<dbReference type="EMBL" id="JBIMSN010000020">
    <property type="protein sequence ID" value="MFH5227876.1"/>
    <property type="molecule type" value="Genomic_DNA"/>
</dbReference>
<dbReference type="EMBL" id="JBIMSP010000028">
    <property type="protein sequence ID" value="MFH5243641.1"/>
    <property type="molecule type" value="Genomic_DNA"/>
</dbReference>
<keyword evidence="3 5" id="KW-1133">Transmembrane helix</keyword>
<evidence type="ECO:0000256" key="5">
    <source>
        <dbReference type="SAM" id="Phobius"/>
    </source>
</evidence>
<evidence type="ECO:0000256" key="3">
    <source>
        <dbReference type="ARBA" id="ARBA00022989"/>
    </source>
</evidence>
<gene>
    <name evidence="7" type="ORF">ACHIPV_17415</name>
    <name evidence="6" type="ORF">ACHIRB_04635</name>
</gene>
<evidence type="ECO:0000313" key="7">
    <source>
        <dbReference type="EMBL" id="MFH5243641.1"/>
    </source>
</evidence>
<comment type="subcellular location">
    <subcellularLocation>
        <location evidence="1">Membrane</location>
        <topology evidence="1">Multi-pass membrane protein</topology>
    </subcellularLocation>
</comment>
<evidence type="ECO:0000256" key="1">
    <source>
        <dbReference type="ARBA" id="ARBA00004141"/>
    </source>
</evidence>
<feature type="transmembrane region" description="Helical" evidence="5">
    <location>
        <begin position="295"/>
        <end position="314"/>
    </location>
</feature>
<proteinExistence type="predicted"/>
<dbReference type="Pfam" id="PF01040">
    <property type="entry name" value="UbiA"/>
    <property type="match status" value="1"/>
</dbReference>
<feature type="transmembrane region" description="Helical" evidence="5">
    <location>
        <begin position="166"/>
        <end position="187"/>
    </location>
</feature>
<feature type="transmembrane region" description="Helical" evidence="5">
    <location>
        <begin position="236"/>
        <end position="256"/>
    </location>
</feature>
<evidence type="ECO:0000313" key="9">
    <source>
        <dbReference type="Proteomes" id="UP001609219"/>
    </source>
</evidence>
<comment type="caution">
    <text evidence="7">The sequence shown here is derived from an EMBL/GenBank/DDBJ whole genome shotgun (WGS) entry which is preliminary data.</text>
</comment>
<feature type="transmembrane region" description="Helical" evidence="5">
    <location>
        <begin position="193"/>
        <end position="215"/>
    </location>
</feature>
<keyword evidence="2 5" id="KW-0812">Transmembrane</keyword>
<sequence length="315" mass="33861">MASTTQATSTTRPSRKLLAYLQLGKARIYHHSYGWLLAILLLNLDGYLDRSSVVPLLLALLTLQLVQWSAGAADDIGGFRDGSDARNYAGRPAVTVAKKPLLTGALSEAEAVRFAVTMWVGAVVTAALAALTYDGPVSIALVLTFLIGHIWASQYSWGLKVSYVPLGLEATIFVITGFTALLPYWLIAGQLNAEILLVFTIFGLWFLMVVEYGNASDREGDAAVNRRTLAVVLSPRTYQVLLAALLVANIVLLAVLFTSTRIAAVGALAVLPLVALQLAQLYFGAIRQDWRRARFMGILSLDLGSIGLGVALLIS</sequence>
<reference evidence="8 9" key="1">
    <citation type="submission" date="2024-10" db="EMBL/GenBank/DDBJ databases">
        <authorList>
            <person name="Riesco R."/>
        </authorList>
    </citation>
    <scope>NUCLEOTIDE SEQUENCE [LARGE SCALE GENOMIC DNA]</scope>
    <source>
        <strain evidence="7 8">NCIMB 15448</strain>
        <strain evidence="6 9">NCIMB 15450</strain>
    </source>
</reference>
<organism evidence="7 8">
    <name type="scientific">Antrihabitans spumae</name>
    <dbReference type="NCBI Taxonomy" id="3373370"/>
    <lineage>
        <taxon>Bacteria</taxon>
        <taxon>Bacillati</taxon>
        <taxon>Actinomycetota</taxon>
        <taxon>Actinomycetes</taxon>
        <taxon>Mycobacteriales</taxon>
        <taxon>Nocardiaceae</taxon>
        <taxon>Antrihabitans</taxon>
    </lineage>
</organism>
<accession>A0ABW7KRE9</accession>
<feature type="transmembrane region" description="Helical" evidence="5">
    <location>
        <begin position="137"/>
        <end position="154"/>
    </location>
</feature>
<dbReference type="Proteomes" id="UP001609176">
    <property type="component" value="Unassembled WGS sequence"/>
</dbReference>
<keyword evidence="4 5" id="KW-0472">Membrane</keyword>
<evidence type="ECO:0000313" key="8">
    <source>
        <dbReference type="Proteomes" id="UP001609176"/>
    </source>
</evidence>
<name>A0ABW7KRE9_9NOCA</name>
<dbReference type="RefSeq" id="WP_395125187.1">
    <property type="nucleotide sequence ID" value="NZ_JBIMSN010000020.1"/>
</dbReference>
<feature type="transmembrane region" description="Helical" evidence="5">
    <location>
        <begin position="262"/>
        <end position="283"/>
    </location>
</feature>
<dbReference type="InterPro" id="IPR000537">
    <property type="entry name" value="UbiA_prenyltransferase"/>
</dbReference>
<evidence type="ECO:0000313" key="6">
    <source>
        <dbReference type="EMBL" id="MFH5227876.1"/>
    </source>
</evidence>
<keyword evidence="9" id="KW-1185">Reference proteome</keyword>
<feature type="transmembrane region" description="Helical" evidence="5">
    <location>
        <begin position="111"/>
        <end position="131"/>
    </location>
</feature>
<evidence type="ECO:0000256" key="4">
    <source>
        <dbReference type="ARBA" id="ARBA00023136"/>
    </source>
</evidence>
<dbReference type="Proteomes" id="UP001609219">
    <property type="component" value="Unassembled WGS sequence"/>
</dbReference>
<protein>
    <submittedName>
        <fullName evidence="7">UbiA family prenyltransferase</fullName>
    </submittedName>
</protein>